<dbReference type="InterPro" id="IPR001005">
    <property type="entry name" value="SANT/Myb"/>
</dbReference>
<comment type="caution">
    <text evidence="4">The sequence shown here is derived from an EMBL/GenBank/DDBJ whole genome shotgun (WGS) entry which is preliminary data.</text>
</comment>
<feature type="region of interest" description="Disordered" evidence="1">
    <location>
        <begin position="196"/>
        <end position="228"/>
    </location>
</feature>
<dbReference type="OMA" id="CFIMITF"/>
<dbReference type="SUPFAM" id="SSF46689">
    <property type="entry name" value="Homeodomain-like"/>
    <property type="match status" value="2"/>
</dbReference>
<dbReference type="KEGG" id="abe:ARB_07949"/>
<dbReference type="GO" id="GO:0000978">
    <property type="term" value="F:RNA polymerase II cis-regulatory region sequence-specific DNA binding"/>
    <property type="evidence" value="ECO:0007669"/>
    <property type="project" value="TreeGrafter"/>
</dbReference>
<dbReference type="InterPro" id="IPR009057">
    <property type="entry name" value="Homeodomain-like_sf"/>
</dbReference>
<feature type="domain" description="HTH myb-type" evidence="3">
    <location>
        <begin position="125"/>
        <end position="180"/>
    </location>
</feature>
<dbReference type="CDD" id="cd00167">
    <property type="entry name" value="SANT"/>
    <property type="match status" value="2"/>
</dbReference>
<dbReference type="RefSeq" id="XP_003013837.1">
    <property type="nucleotide sequence ID" value="XM_003013791.1"/>
</dbReference>
<dbReference type="PROSITE" id="PS50090">
    <property type="entry name" value="MYB_LIKE"/>
    <property type="match status" value="2"/>
</dbReference>
<organism evidence="4 5">
    <name type="scientific">Arthroderma benhamiae (strain ATCC MYA-4681 / CBS 112371)</name>
    <name type="common">Trichophyton mentagrophytes</name>
    <dbReference type="NCBI Taxonomy" id="663331"/>
    <lineage>
        <taxon>Eukaryota</taxon>
        <taxon>Fungi</taxon>
        <taxon>Dikarya</taxon>
        <taxon>Ascomycota</taxon>
        <taxon>Pezizomycotina</taxon>
        <taxon>Eurotiomycetes</taxon>
        <taxon>Eurotiomycetidae</taxon>
        <taxon>Onygenales</taxon>
        <taxon>Arthrodermataceae</taxon>
        <taxon>Trichophyton</taxon>
    </lineage>
</organism>
<evidence type="ECO:0000313" key="4">
    <source>
        <dbReference type="EMBL" id="EFE33197.1"/>
    </source>
</evidence>
<keyword evidence="5" id="KW-1185">Reference proteome</keyword>
<reference evidence="5" key="1">
    <citation type="journal article" date="2011" name="Genome Biol.">
        <title>Comparative and functional genomics provide insights into the pathogenicity of dermatophytic fungi.</title>
        <authorList>
            <person name="Burmester A."/>
            <person name="Shelest E."/>
            <person name="Gloeckner G."/>
            <person name="Heddergott C."/>
            <person name="Schindler S."/>
            <person name="Staib P."/>
            <person name="Heidel A."/>
            <person name="Felder M."/>
            <person name="Petzold A."/>
            <person name="Szafranski K."/>
            <person name="Feuermann M."/>
            <person name="Pedruzzi I."/>
            <person name="Priebe S."/>
            <person name="Groth M."/>
            <person name="Winkler R."/>
            <person name="Li W."/>
            <person name="Kniemeyer O."/>
            <person name="Schroeckh V."/>
            <person name="Hertweck C."/>
            <person name="Hube B."/>
            <person name="White T.C."/>
            <person name="Platzer M."/>
            <person name="Guthke R."/>
            <person name="Heitman J."/>
            <person name="Woestemeyer J."/>
            <person name="Zipfel P.F."/>
            <person name="Monod M."/>
            <person name="Brakhage A.A."/>
        </authorList>
    </citation>
    <scope>NUCLEOTIDE SEQUENCE [LARGE SCALE GENOMIC DNA]</scope>
    <source>
        <strain evidence="5">ATCC MYA-4681 / CBS 112371</strain>
    </source>
</reference>
<proteinExistence type="predicted"/>
<evidence type="ECO:0000259" key="3">
    <source>
        <dbReference type="PROSITE" id="PS51294"/>
    </source>
</evidence>
<dbReference type="Pfam" id="PF00249">
    <property type="entry name" value="Myb_DNA-binding"/>
    <property type="match status" value="1"/>
</dbReference>
<feature type="compositionally biased region" description="Polar residues" evidence="1">
    <location>
        <begin position="196"/>
        <end position="211"/>
    </location>
</feature>
<sequence>MESVRRINRWTQEEDSILIQKLYEQQTYDLAGAATDWQKIAAGLPGRSNKDCRKRWFNVLSGGLRKGAWSPEEDSYLRDAVRIEGKSMSPNALQTVCFIMITFIRNNSESNWVLECAKRWQHFLDPTLDRSEWTSEENERLLRAVQQHGRRWLDIRNQYLPLRSPNALKNQYSILMRRHERNLAAVGKKTQNVMDIPSSYHSTSMSTPKNPSSRTGSKKSRKSHCGSETYIKAEPDDDFMDSFYGEPEFKPTTDYGFVGKGVTTPDPIASPYAGFLKQEEVSLTEYDTPFYTSSLGPQYEASAIQISHMDASIPRNTTEDMWMAYPTSPSSTAPSDGDLGGLPHRDQWGYSVTGIPLQDQNALATYAYSGYH</sequence>
<dbReference type="InterPro" id="IPR050560">
    <property type="entry name" value="MYB_TF"/>
</dbReference>
<dbReference type="GO" id="GO:0000278">
    <property type="term" value="P:mitotic cell cycle"/>
    <property type="evidence" value="ECO:0007669"/>
    <property type="project" value="TreeGrafter"/>
</dbReference>
<protein>
    <submittedName>
        <fullName evidence="4">Uncharacterized protein</fullName>
    </submittedName>
</protein>
<dbReference type="GO" id="GO:0000981">
    <property type="term" value="F:DNA-binding transcription factor activity, RNA polymerase II-specific"/>
    <property type="evidence" value="ECO:0007669"/>
    <property type="project" value="TreeGrafter"/>
</dbReference>
<accession>D4AUN2</accession>
<dbReference type="AlphaFoldDB" id="D4AUN2"/>
<evidence type="ECO:0000259" key="2">
    <source>
        <dbReference type="PROSITE" id="PS50090"/>
    </source>
</evidence>
<evidence type="ECO:0000256" key="1">
    <source>
        <dbReference type="SAM" id="MobiDB-lite"/>
    </source>
</evidence>
<dbReference type="SMART" id="SM00717">
    <property type="entry name" value="SANT"/>
    <property type="match status" value="3"/>
</dbReference>
<dbReference type="GO" id="GO:0045944">
    <property type="term" value="P:positive regulation of transcription by RNA polymerase II"/>
    <property type="evidence" value="ECO:0007669"/>
    <property type="project" value="TreeGrafter"/>
</dbReference>
<dbReference type="eggNOG" id="KOG0048">
    <property type="taxonomic scope" value="Eukaryota"/>
</dbReference>
<feature type="domain" description="Myb-like" evidence="2">
    <location>
        <begin position="2"/>
        <end position="60"/>
    </location>
</feature>
<evidence type="ECO:0000313" key="5">
    <source>
        <dbReference type="Proteomes" id="UP000008866"/>
    </source>
</evidence>
<dbReference type="InterPro" id="IPR017930">
    <property type="entry name" value="Myb_dom"/>
</dbReference>
<name>D4AUN2_ARTBC</name>
<dbReference type="PROSITE" id="PS51294">
    <property type="entry name" value="HTH_MYB"/>
    <property type="match status" value="2"/>
</dbReference>
<dbReference type="GO" id="GO:0005634">
    <property type="term" value="C:nucleus"/>
    <property type="evidence" value="ECO:0007669"/>
    <property type="project" value="TreeGrafter"/>
</dbReference>
<feature type="domain" description="HTH myb-type" evidence="3">
    <location>
        <begin position="1"/>
        <end position="64"/>
    </location>
</feature>
<feature type="domain" description="Myb-like" evidence="2">
    <location>
        <begin position="125"/>
        <end position="176"/>
    </location>
</feature>
<dbReference type="EMBL" id="ABSU01000011">
    <property type="protein sequence ID" value="EFE33197.1"/>
    <property type="molecule type" value="Genomic_DNA"/>
</dbReference>
<dbReference type="HOGENOM" id="CLU_035738_2_0_1"/>
<dbReference type="Pfam" id="PF13921">
    <property type="entry name" value="Myb_DNA-bind_6"/>
    <property type="match status" value="1"/>
</dbReference>
<dbReference type="Proteomes" id="UP000008866">
    <property type="component" value="Unassembled WGS sequence"/>
</dbReference>
<dbReference type="GeneID" id="9521255"/>
<gene>
    <name evidence="4" type="ORF">ARB_07949</name>
</gene>
<dbReference type="PANTHER" id="PTHR45614">
    <property type="entry name" value="MYB PROTEIN-RELATED"/>
    <property type="match status" value="1"/>
</dbReference>
<dbReference type="Gene3D" id="1.10.10.60">
    <property type="entry name" value="Homeodomain-like"/>
    <property type="match status" value="3"/>
</dbReference>
<dbReference type="PANTHER" id="PTHR45614:SF265">
    <property type="entry name" value="MYB-LIKE DOMAIN-CONTAINING PROTEIN-RELATED"/>
    <property type="match status" value="1"/>
</dbReference>